<dbReference type="SUPFAM" id="SSF56935">
    <property type="entry name" value="Porins"/>
    <property type="match status" value="1"/>
</dbReference>
<evidence type="ECO:0000256" key="9">
    <source>
        <dbReference type="ARBA" id="ARBA00023237"/>
    </source>
</evidence>
<dbReference type="PANTHER" id="PTHR32552:SF74">
    <property type="entry name" value="HYDROXAMATE SIDEROPHORE RECEPTOR FHUE"/>
    <property type="match status" value="1"/>
</dbReference>
<feature type="domain" description="TonB-dependent receptor-like beta-barrel" evidence="12">
    <location>
        <begin position="263"/>
        <end position="678"/>
    </location>
</feature>
<evidence type="ECO:0000256" key="2">
    <source>
        <dbReference type="ARBA" id="ARBA00009810"/>
    </source>
</evidence>
<name>A0ABX7SRK5_9CAUL</name>
<comment type="similarity">
    <text evidence="2 10 11">Belongs to the TonB-dependent receptor family.</text>
</comment>
<evidence type="ECO:0000256" key="1">
    <source>
        <dbReference type="ARBA" id="ARBA00004571"/>
    </source>
</evidence>
<gene>
    <name evidence="14" type="ORF">IFE19_04015</name>
</gene>
<dbReference type="InterPro" id="IPR012910">
    <property type="entry name" value="Plug_dom"/>
</dbReference>
<evidence type="ECO:0000256" key="3">
    <source>
        <dbReference type="ARBA" id="ARBA00022448"/>
    </source>
</evidence>
<dbReference type="Gene3D" id="2.170.130.10">
    <property type="entry name" value="TonB-dependent receptor, plug domain"/>
    <property type="match status" value="1"/>
</dbReference>
<comment type="subcellular location">
    <subcellularLocation>
        <location evidence="1 10">Cell outer membrane</location>
        <topology evidence="1 10">Multi-pass membrane protein</topology>
    </subcellularLocation>
</comment>
<evidence type="ECO:0000259" key="12">
    <source>
        <dbReference type="Pfam" id="PF00593"/>
    </source>
</evidence>
<evidence type="ECO:0000313" key="15">
    <source>
        <dbReference type="Proteomes" id="UP000663942"/>
    </source>
</evidence>
<dbReference type="InterPro" id="IPR039426">
    <property type="entry name" value="TonB-dep_rcpt-like"/>
</dbReference>
<dbReference type="PROSITE" id="PS52016">
    <property type="entry name" value="TONB_DEPENDENT_REC_3"/>
    <property type="match status" value="1"/>
</dbReference>
<keyword evidence="15" id="KW-1185">Reference proteome</keyword>
<keyword evidence="9 10" id="KW-0998">Cell outer membrane</keyword>
<keyword evidence="5 10" id="KW-0812">Transmembrane</keyword>
<evidence type="ECO:0000256" key="7">
    <source>
        <dbReference type="ARBA" id="ARBA00023136"/>
    </source>
</evidence>
<reference evidence="14 15" key="1">
    <citation type="submission" date="2020-09" db="EMBL/GenBank/DDBJ databases">
        <title>Brevundimonas sp. LVF1 isolated from an oligotrophic pond in Goettingen, Germany.</title>
        <authorList>
            <person name="Friedrich I."/>
            <person name="Klassen A."/>
            <person name="Neubauer H."/>
            <person name="Schneider D."/>
            <person name="Hertel R."/>
            <person name="Daniel R."/>
        </authorList>
    </citation>
    <scope>NUCLEOTIDE SEQUENCE [LARGE SCALE GENOMIC DNA]</scope>
    <source>
        <strain evidence="14 15">LVF1</strain>
    </source>
</reference>
<dbReference type="InterPro" id="IPR000531">
    <property type="entry name" value="Beta-barrel_TonB"/>
</dbReference>
<keyword evidence="3 10" id="KW-0813">Transport</keyword>
<protein>
    <submittedName>
        <fullName evidence="14">TonB-dependent siderophore receptor</fullName>
    </submittedName>
</protein>
<dbReference type="Pfam" id="PF07715">
    <property type="entry name" value="Plug"/>
    <property type="match status" value="1"/>
</dbReference>
<evidence type="ECO:0000256" key="8">
    <source>
        <dbReference type="ARBA" id="ARBA00023170"/>
    </source>
</evidence>
<proteinExistence type="inferred from homology"/>
<dbReference type="EMBL" id="CP062006">
    <property type="protein sequence ID" value="QTC89447.1"/>
    <property type="molecule type" value="Genomic_DNA"/>
</dbReference>
<organism evidence="14 15">
    <name type="scientific">Brevundimonas pondensis</name>
    <dbReference type="NCBI Taxonomy" id="2774189"/>
    <lineage>
        <taxon>Bacteria</taxon>
        <taxon>Pseudomonadati</taxon>
        <taxon>Pseudomonadota</taxon>
        <taxon>Alphaproteobacteria</taxon>
        <taxon>Caulobacterales</taxon>
        <taxon>Caulobacteraceae</taxon>
        <taxon>Brevundimonas</taxon>
    </lineage>
</organism>
<evidence type="ECO:0000313" key="14">
    <source>
        <dbReference type="EMBL" id="QTC89447.1"/>
    </source>
</evidence>
<sequence>MAALGAGVGLASASSAQSTQDAEHATTVADVVVTAALAPAAGAALKMPLKLSEIPQTVSIIDHERIEQQALVSLDDVMSNAPGVTVQPGTRLRTAYYSRGFSIDTLNFDGIPTSGWNEAVNTEDMAIYQRVELLRGASGLLQGSGNPSGTINLVRKRPGRDFAAQGAVSGGRWNNWRVEGDVGGPLAADGDLRGRLVAVYEDRDFFYDTAHRQKGLIYGTAEWNVTPRTVLAATVKWQDVQDDGAYMGVPRYSDGGVIDLPRRFYPGTGWDRRNWNNTQSFLELRHSFAGDWEGKISISRIDGDSDLTYASALGAVNRATGKGPILYGGAYDFTNEETDLDAYLSGTVGAFGRRHEIVLGANYWDGKTHQTAYNLAGLMGPVDVFTWNPAAAPRATGKTYSGEQTTTTEQYGGYGVARLHLTDPLTLVLGGRLSWWETTTDRRATIGGPLTPTGGYKIDGQFTPYVGLVWAVDEVFSLYASYTSIFTPQNSLTWDGKVIDPMTGANIEAGVKGEWFGGRLNGSLAAFRILQENRAQLDPDHPCAPGMTCAYVAEGEVESLGLDAELAGRIRPDWTVQAGYTYVETEYKRDRTAAGTPSGNEGRPFSRFTPRHQFKLWTHYTGLMDGRLSVGGGVIAQSKAQAVAGAVVMEQGAYAVVNARAAWRLNPRAELSLNVNNLFDKSYFTTLGGVSWNNWYGEPRNVLITLRASY</sequence>
<evidence type="ECO:0000259" key="13">
    <source>
        <dbReference type="Pfam" id="PF07715"/>
    </source>
</evidence>
<dbReference type="InterPro" id="IPR010105">
    <property type="entry name" value="TonB_sidphr_rcpt"/>
</dbReference>
<dbReference type="Pfam" id="PF00593">
    <property type="entry name" value="TonB_dep_Rec_b-barrel"/>
    <property type="match status" value="1"/>
</dbReference>
<dbReference type="InterPro" id="IPR036942">
    <property type="entry name" value="Beta-barrel_TonB_sf"/>
</dbReference>
<evidence type="ECO:0000256" key="4">
    <source>
        <dbReference type="ARBA" id="ARBA00022452"/>
    </source>
</evidence>
<feature type="domain" description="TonB-dependent receptor plug" evidence="13">
    <location>
        <begin position="51"/>
        <end position="150"/>
    </location>
</feature>
<dbReference type="InterPro" id="IPR037066">
    <property type="entry name" value="Plug_dom_sf"/>
</dbReference>
<evidence type="ECO:0000256" key="10">
    <source>
        <dbReference type="PROSITE-ProRule" id="PRU01360"/>
    </source>
</evidence>
<dbReference type="Proteomes" id="UP000663942">
    <property type="component" value="Chromosome"/>
</dbReference>
<keyword evidence="6 11" id="KW-0798">TonB box</keyword>
<keyword evidence="4 10" id="KW-1134">Transmembrane beta strand</keyword>
<evidence type="ECO:0000256" key="11">
    <source>
        <dbReference type="RuleBase" id="RU003357"/>
    </source>
</evidence>
<dbReference type="NCBIfam" id="TIGR01783">
    <property type="entry name" value="TonB-siderophor"/>
    <property type="match status" value="1"/>
</dbReference>
<dbReference type="PANTHER" id="PTHR32552">
    <property type="entry name" value="FERRICHROME IRON RECEPTOR-RELATED"/>
    <property type="match status" value="1"/>
</dbReference>
<evidence type="ECO:0000256" key="6">
    <source>
        <dbReference type="ARBA" id="ARBA00023077"/>
    </source>
</evidence>
<keyword evidence="8 14" id="KW-0675">Receptor</keyword>
<dbReference type="CDD" id="cd01347">
    <property type="entry name" value="ligand_gated_channel"/>
    <property type="match status" value="1"/>
</dbReference>
<evidence type="ECO:0000256" key="5">
    <source>
        <dbReference type="ARBA" id="ARBA00022692"/>
    </source>
</evidence>
<dbReference type="Gene3D" id="2.40.170.20">
    <property type="entry name" value="TonB-dependent receptor, beta-barrel domain"/>
    <property type="match status" value="1"/>
</dbReference>
<keyword evidence="7 10" id="KW-0472">Membrane</keyword>
<accession>A0ABX7SRK5</accession>